<feature type="region of interest" description="Disordered" evidence="1">
    <location>
        <begin position="131"/>
        <end position="161"/>
    </location>
</feature>
<dbReference type="EMBL" id="JAMKFE010000012">
    <property type="protein sequence ID" value="MCM5681467.1"/>
    <property type="molecule type" value="Genomic_DNA"/>
</dbReference>
<dbReference type="InterPro" id="IPR013394">
    <property type="entry name" value="T3SS_HrpB1/HrpK"/>
</dbReference>
<keyword evidence="3" id="KW-1185">Reference proteome</keyword>
<reference evidence="2" key="1">
    <citation type="submission" date="2022-05" db="EMBL/GenBank/DDBJ databases">
        <title>Schlegelella sp. nov., isolated from mangrove soil.</title>
        <authorList>
            <person name="Liu Y."/>
            <person name="Ge X."/>
            <person name="Liu W."/>
        </authorList>
    </citation>
    <scope>NUCLEOTIDE SEQUENCE</scope>
    <source>
        <strain evidence="2">S2-27</strain>
    </source>
</reference>
<organism evidence="2 3">
    <name type="scientific">Caldimonas mangrovi</name>
    <dbReference type="NCBI Taxonomy" id="2944811"/>
    <lineage>
        <taxon>Bacteria</taxon>
        <taxon>Pseudomonadati</taxon>
        <taxon>Pseudomonadota</taxon>
        <taxon>Betaproteobacteria</taxon>
        <taxon>Burkholderiales</taxon>
        <taxon>Sphaerotilaceae</taxon>
        <taxon>Caldimonas</taxon>
    </lineage>
</organism>
<accession>A0ABT0YT60</accession>
<comment type="caution">
    <text evidence="2">The sequence shown here is derived from an EMBL/GenBank/DDBJ whole genome shotgun (WGS) entry which is preliminary data.</text>
</comment>
<name>A0ABT0YT60_9BURK</name>
<evidence type="ECO:0000313" key="3">
    <source>
        <dbReference type="Proteomes" id="UP001165541"/>
    </source>
</evidence>
<evidence type="ECO:0000313" key="2">
    <source>
        <dbReference type="EMBL" id="MCM5681467.1"/>
    </source>
</evidence>
<proteinExistence type="predicted"/>
<dbReference type="Pfam" id="PF09613">
    <property type="entry name" value="HrpB1_HrpK"/>
    <property type="match status" value="1"/>
</dbReference>
<dbReference type="RefSeq" id="WP_251779948.1">
    <property type="nucleotide sequence ID" value="NZ_JAMKFE010000012.1"/>
</dbReference>
<sequence>MDPKLDSKELFRALVDVLDYGLYHDQVEDSERVLAALRAMRPRMLELDTFEAVIAMKRNNWEDAMRMLRGVDTNSTAPNVAKALIACCQMASGDSSWSETANHIIRSGGNPDAIRLMQLMLDPEAVLKASPQAAADKAEDDADAVPPAATREMQGGNFLRA</sequence>
<evidence type="ECO:0000256" key="1">
    <source>
        <dbReference type="SAM" id="MobiDB-lite"/>
    </source>
</evidence>
<dbReference type="Proteomes" id="UP001165541">
    <property type="component" value="Unassembled WGS sequence"/>
</dbReference>
<protein>
    <submittedName>
        <fullName evidence="2">HrpB1 family type III secretion system apparatus protein</fullName>
    </submittedName>
</protein>
<gene>
    <name evidence="2" type="ORF">M8A51_18220</name>
</gene>